<dbReference type="Pfam" id="PF07603">
    <property type="entry name" value="Lcl_C"/>
    <property type="match status" value="1"/>
</dbReference>
<dbReference type="Pfam" id="PF22352">
    <property type="entry name" value="K319L-like_PKD"/>
    <property type="match status" value="2"/>
</dbReference>
<keyword evidence="3" id="KW-1185">Reference proteome</keyword>
<evidence type="ECO:0000313" key="2">
    <source>
        <dbReference type="EMBL" id="MEI4550372.1"/>
    </source>
</evidence>
<dbReference type="Gene3D" id="2.60.40.10">
    <property type="entry name" value="Immunoglobulins"/>
    <property type="match status" value="2"/>
</dbReference>
<gene>
    <name evidence="2" type="ORF">WAE96_11915</name>
</gene>
<evidence type="ECO:0000313" key="3">
    <source>
        <dbReference type="Proteomes" id="UP001382455"/>
    </source>
</evidence>
<reference evidence="2 3" key="1">
    <citation type="submission" date="2023-12" db="EMBL/GenBank/DDBJ databases">
        <title>Friends and Foes: Symbiotic and Algicidal bacterial influence on Karenia brevis blooms.</title>
        <authorList>
            <person name="Fei C."/>
            <person name="Mohamed A.R."/>
            <person name="Booker A."/>
            <person name="Arshad M."/>
            <person name="Klass S."/>
            <person name="Ahn S."/>
            <person name="Gilbert P.M."/>
            <person name="Heil C.A."/>
            <person name="Martinez J.M."/>
            <person name="Amin S.A."/>
        </authorList>
    </citation>
    <scope>NUCLEOTIDE SEQUENCE [LARGE SCALE GENOMIC DNA]</scope>
    <source>
        <strain evidence="2 3">CE15</strain>
    </source>
</reference>
<dbReference type="PROSITE" id="PS51257">
    <property type="entry name" value="PROKAR_LIPOPROTEIN"/>
    <property type="match status" value="1"/>
</dbReference>
<sequence>MTIEKQRSVLLTCLSAMLVLGCGSGSDSSNDDNTSAPLSVNAGSDIALDEKLTFSVNAVASPEGGTFTWRQLSGPQIEGFPLEGAKQEIIAPDVKQDQTIELSVEYVAPDNRTVSDNLVVSINSVNLLPVVSIKQTAPTSLPSQYGDTIVLSSSSSFDPDENGQLVSYLWQQVAGTAITIADKSSADLTFTHPLLEQNDEVTFSLTITDDEGGQQSNELALTLQKSNQLIFANAGANQSAQEFSTVTLDASASTSVDGSFRCNWVQQSGVTVTLDNSDVCQTQFIVPDVDAPESLIFELTVTDSANRSDSAQTQVLAEPKALGLINDSGMNRCFDNSKELINCVSTEFPMQDAALGRDIHAGLLDKVGSGPEAFDFTKLDQFAGELPDNAINFSCVRDNISGLIWEVKQPSSGTLPNTQLREAQNTYSWYLTTVNNGGFAGVEAPAQVSCPSTVNCGLDQYVTEVNEINYCGGNNWRVPTHSELSSLLHFGQQGSGSVLISDFFPHSATLAIDGVLPYWTMQTSAEGGQSAFAWAIDMFSGKDIGYPKQNLGYIRLVRDTSNDD</sequence>
<organism evidence="2 3">
    <name type="scientific">Pseudoalteromonas spongiae</name>
    <dbReference type="NCBI Taxonomy" id="298657"/>
    <lineage>
        <taxon>Bacteria</taxon>
        <taxon>Pseudomonadati</taxon>
        <taxon>Pseudomonadota</taxon>
        <taxon>Gammaproteobacteria</taxon>
        <taxon>Alteromonadales</taxon>
        <taxon>Pseudoalteromonadaceae</taxon>
        <taxon>Pseudoalteromonas</taxon>
    </lineage>
</organism>
<proteinExistence type="predicted"/>
<dbReference type="InterPro" id="IPR011460">
    <property type="entry name" value="Lcl_C"/>
</dbReference>
<dbReference type="InterPro" id="IPR013783">
    <property type="entry name" value="Ig-like_fold"/>
</dbReference>
<name>A0ABU8ETX7_9GAMM</name>
<comment type="caution">
    <text evidence="2">The sequence shown here is derived from an EMBL/GenBank/DDBJ whole genome shotgun (WGS) entry which is preliminary data.</text>
</comment>
<accession>A0ABU8ETX7</accession>
<feature type="domain" description="Lcl C-terminal" evidence="1">
    <location>
        <begin position="395"/>
        <end position="558"/>
    </location>
</feature>
<evidence type="ECO:0000259" key="1">
    <source>
        <dbReference type="Pfam" id="PF07603"/>
    </source>
</evidence>
<protein>
    <submittedName>
        <fullName evidence="2">DUF1566 domain-containing protein</fullName>
    </submittedName>
</protein>
<dbReference type="EMBL" id="JBAWKS010000001">
    <property type="protein sequence ID" value="MEI4550372.1"/>
    <property type="molecule type" value="Genomic_DNA"/>
</dbReference>
<dbReference type="Proteomes" id="UP001382455">
    <property type="component" value="Unassembled WGS sequence"/>
</dbReference>
<dbReference type="RefSeq" id="WP_336435589.1">
    <property type="nucleotide sequence ID" value="NZ_JBAWKS010000001.1"/>
</dbReference>